<dbReference type="GeneID" id="54457760"/>
<dbReference type="EMBL" id="MU003702">
    <property type="protein sequence ID" value="KAF2808905.1"/>
    <property type="molecule type" value="Genomic_DNA"/>
</dbReference>
<feature type="region of interest" description="Disordered" evidence="1">
    <location>
        <begin position="18"/>
        <end position="132"/>
    </location>
</feature>
<feature type="compositionally biased region" description="Basic residues" evidence="1">
    <location>
        <begin position="47"/>
        <end position="62"/>
    </location>
</feature>
<reference evidence="4" key="3">
    <citation type="submission" date="2025-04" db="UniProtKB">
        <authorList>
            <consortium name="RefSeq"/>
        </authorList>
    </citation>
    <scope>IDENTIFICATION</scope>
    <source>
        <strain evidence="4">CBS 304.34</strain>
    </source>
</reference>
<protein>
    <submittedName>
        <fullName evidence="2 4">Uncharacterized protein</fullName>
    </submittedName>
</protein>
<proteinExistence type="predicted"/>
<accession>A0A6A6YLP9</accession>
<dbReference type="RefSeq" id="XP_033575869.1">
    <property type="nucleotide sequence ID" value="XM_033716867.1"/>
</dbReference>
<evidence type="ECO:0000313" key="4">
    <source>
        <dbReference type="RefSeq" id="XP_033575869.1"/>
    </source>
</evidence>
<reference evidence="4" key="2">
    <citation type="submission" date="2020-04" db="EMBL/GenBank/DDBJ databases">
        <authorList>
            <consortium name="NCBI Genome Project"/>
        </authorList>
    </citation>
    <scope>NUCLEOTIDE SEQUENCE</scope>
    <source>
        <strain evidence="4">CBS 304.34</strain>
    </source>
</reference>
<dbReference type="Proteomes" id="UP000504636">
    <property type="component" value="Unplaced"/>
</dbReference>
<dbReference type="AlphaFoldDB" id="A0A6A6YLP9"/>
<name>A0A6A6YLP9_9PEZI</name>
<feature type="region of interest" description="Disordered" evidence="1">
    <location>
        <begin position="178"/>
        <end position="199"/>
    </location>
</feature>
<reference evidence="2 4" key="1">
    <citation type="journal article" date="2020" name="Stud. Mycol.">
        <title>101 Dothideomycetes genomes: a test case for predicting lifestyles and emergence of pathogens.</title>
        <authorList>
            <person name="Haridas S."/>
            <person name="Albert R."/>
            <person name="Binder M."/>
            <person name="Bloem J."/>
            <person name="Labutti K."/>
            <person name="Salamov A."/>
            <person name="Andreopoulos B."/>
            <person name="Baker S."/>
            <person name="Barry K."/>
            <person name="Bills G."/>
            <person name="Bluhm B."/>
            <person name="Cannon C."/>
            <person name="Castanera R."/>
            <person name="Culley D."/>
            <person name="Daum C."/>
            <person name="Ezra D."/>
            <person name="Gonzalez J."/>
            <person name="Henrissat B."/>
            <person name="Kuo A."/>
            <person name="Liang C."/>
            <person name="Lipzen A."/>
            <person name="Lutzoni F."/>
            <person name="Magnuson J."/>
            <person name="Mondo S."/>
            <person name="Nolan M."/>
            <person name="Ohm R."/>
            <person name="Pangilinan J."/>
            <person name="Park H.-J."/>
            <person name="Ramirez L."/>
            <person name="Alfaro M."/>
            <person name="Sun H."/>
            <person name="Tritt A."/>
            <person name="Yoshinaga Y."/>
            <person name="Zwiers L.-H."/>
            <person name="Turgeon B."/>
            <person name="Goodwin S."/>
            <person name="Spatafora J."/>
            <person name="Crous P."/>
            <person name="Grigoriev I."/>
        </authorList>
    </citation>
    <scope>NUCLEOTIDE SEQUENCE</scope>
    <source>
        <strain evidence="2 4">CBS 304.34</strain>
    </source>
</reference>
<feature type="region of interest" description="Disordered" evidence="1">
    <location>
        <begin position="214"/>
        <end position="253"/>
    </location>
</feature>
<sequence length="313" mass="34226">MCVVGRFLTSVLRLDRFSCGNPTKDSNDTDAPARPTVPSPTETTKSINKKRLRSSGRPSLRHPRWETSAAVNEPVTGLSPSQKTVTFGPESRVDSVNPKGRPSLSIIIPDSRLSLDSDDEPPTTPIRTSFDFPQTPLSYLPTIQEELDSFCVVKKEQEDASPCVRRKKLFMVHPNSRIHESSGEMASNSHPEDPNTIAARSRTLRRRGAIDFGKEHMKEPQESSPSPVLPESPNHTPPCPISPESPTKPAPTPEAWWTCFPPAAVPHPNALTASSPLSIHASDEMATQQRSRPINAPINLTDVSQAHSATSLT</sequence>
<gene>
    <name evidence="2 4" type="ORF">BDZ99DRAFT_41883</name>
</gene>
<dbReference type="OrthoDB" id="10520868at2759"/>
<feature type="compositionally biased region" description="Pro residues" evidence="1">
    <location>
        <begin position="227"/>
        <end position="252"/>
    </location>
</feature>
<organism evidence="2">
    <name type="scientific">Mytilinidion resinicola</name>
    <dbReference type="NCBI Taxonomy" id="574789"/>
    <lineage>
        <taxon>Eukaryota</taxon>
        <taxon>Fungi</taxon>
        <taxon>Dikarya</taxon>
        <taxon>Ascomycota</taxon>
        <taxon>Pezizomycotina</taxon>
        <taxon>Dothideomycetes</taxon>
        <taxon>Pleosporomycetidae</taxon>
        <taxon>Mytilinidiales</taxon>
        <taxon>Mytilinidiaceae</taxon>
        <taxon>Mytilinidion</taxon>
    </lineage>
</organism>
<feature type="region of interest" description="Disordered" evidence="1">
    <location>
        <begin position="267"/>
        <end position="313"/>
    </location>
</feature>
<evidence type="ECO:0000313" key="3">
    <source>
        <dbReference type="Proteomes" id="UP000504636"/>
    </source>
</evidence>
<evidence type="ECO:0000256" key="1">
    <source>
        <dbReference type="SAM" id="MobiDB-lite"/>
    </source>
</evidence>
<evidence type="ECO:0000313" key="2">
    <source>
        <dbReference type="EMBL" id="KAF2808905.1"/>
    </source>
</evidence>
<feature type="compositionally biased region" description="Polar residues" evidence="1">
    <location>
        <begin position="301"/>
        <end position="313"/>
    </location>
</feature>
<keyword evidence="3" id="KW-1185">Reference proteome</keyword>